<dbReference type="PATRIC" id="fig|1638788.3.peg.1404"/>
<name>A0A0K1RXX5_9CHRO</name>
<evidence type="ECO:0000313" key="1">
    <source>
        <dbReference type="EMBL" id="AKV66571.1"/>
    </source>
</evidence>
<dbReference type="EMBL" id="CP011339">
    <property type="protein sequence ID" value="AKV66571.1"/>
    <property type="molecule type" value="Genomic_DNA"/>
</dbReference>
<dbReference type="Proteomes" id="UP000068167">
    <property type="component" value="Chromosome"/>
</dbReference>
<proteinExistence type="predicted"/>
<dbReference type="Pfam" id="PF04343">
    <property type="entry name" value="DUF488"/>
    <property type="match status" value="1"/>
</dbReference>
<accession>A0A0K1RXX5</accession>
<organism evidence="1 2">
    <name type="scientific">Microcystis panniformis FACHB-1757</name>
    <dbReference type="NCBI Taxonomy" id="1638788"/>
    <lineage>
        <taxon>Bacteria</taxon>
        <taxon>Bacillati</taxon>
        <taxon>Cyanobacteriota</taxon>
        <taxon>Cyanophyceae</taxon>
        <taxon>Oscillatoriophycideae</taxon>
        <taxon>Chroococcales</taxon>
        <taxon>Microcystaceae</taxon>
        <taxon>Microcystis</taxon>
    </lineage>
</organism>
<dbReference type="AlphaFoldDB" id="A0A0K1RXX5"/>
<evidence type="ECO:0000313" key="2">
    <source>
        <dbReference type="Proteomes" id="UP000068167"/>
    </source>
</evidence>
<keyword evidence="2" id="KW-1185">Reference proteome</keyword>
<dbReference type="PANTHER" id="PTHR39337:SF1">
    <property type="entry name" value="BLR5642 PROTEIN"/>
    <property type="match status" value="1"/>
</dbReference>
<evidence type="ECO:0008006" key="3">
    <source>
        <dbReference type="Google" id="ProtNLM"/>
    </source>
</evidence>
<reference evidence="1 2" key="1">
    <citation type="journal article" date="2016" name="Stand. Genomic Sci.">
        <title>Complete genome sequence and genomic characterization of Microcystis panniformis FACHB 1757 by third-generation sequencing.</title>
        <authorList>
            <person name="Zhang J.Y."/>
            <person name="Guan R."/>
            <person name="Zhang H.J."/>
            <person name="Li H."/>
            <person name="Xiao P."/>
            <person name="Yu G.L."/>
            <person name="Du L."/>
            <person name="Cao D.M."/>
            <person name="Zhu B.C."/>
            <person name="Li R.H."/>
            <person name="Lu Z.H."/>
        </authorList>
    </citation>
    <scope>NUCLEOTIDE SEQUENCE [LARGE SCALE GENOMIC DNA]</scope>
    <source>
        <strain evidence="1 2">FACHB-1757</strain>
    </source>
</reference>
<dbReference type="KEGG" id="mpk:VL20_1400"/>
<dbReference type="RefSeq" id="WP_052275886.1">
    <property type="nucleotide sequence ID" value="NZ_CP011339.1"/>
</dbReference>
<protein>
    <recommendedName>
        <fullName evidence="3">DUF488 domain-containing protein</fullName>
    </recommendedName>
</protein>
<gene>
    <name evidence="1" type="ORF">VL20_1400</name>
</gene>
<dbReference type="PANTHER" id="PTHR39337">
    <property type="entry name" value="BLR5642 PROTEIN"/>
    <property type="match status" value="1"/>
</dbReference>
<dbReference type="InterPro" id="IPR007438">
    <property type="entry name" value="DUF488"/>
</dbReference>
<sequence>MKNPPTKQSLILTFGYGNRSSYDSLLAYINEFEVDFLIDVREKPRAWSRKWYGDQLEKLCHQQGIEYLSEKTLGNISGTSHWVSPEPEKVDQVLQDIAKKAQSKTVLLLCAEMDYHRCHRVEVAEKLKKLTHQPIKHLE</sequence>